<dbReference type="EMBL" id="RKHL01000001">
    <property type="protein sequence ID" value="ROR81116.1"/>
    <property type="molecule type" value="Genomic_DNA"/>
</dbReference>
<organism evidence="2 3">
    <name type="scientific">Plantibacter flavus</name>
    <dbReference type="NCBI Taxonomy" id="150123"/>
    <lineage>
        <taxon>Bacteria</taxon>
        <taxon>Bacillati</taxon>
        <taxon>Actinomycetota</taxon>
        <taxon>Actinomycetes</taxon>
        <taxon>Micrococcales</taxon>
        <taxon>Microbacteriaceae</taxon>
        <taxon>Plantibacter</taxon>
    </lineage>
</organism>
<gene>
    <name evidence="2" type="ORF">EDD42_1168</name>
</gene>
<protein>
    <submittedName>
        <fullName evidence="2">Uncharacterized protein</fullName>
    </submittedName>
</protein>
<evidence type="ECO:0000313" key="3">
    <source>
        <dbReference type="Proteomes" id="UP000266915"/>
    </source>
</evidence>
<reference evidence="2 3" key="1">
    <citation type="submission" date="2018-11" db="EMBL/GenBank/DDBJ databases">
        <title>Sequencing the genomes of 1000 actinobacteria strains.</title>
        <authorList>
            <person name="Klenk H.-P."/>
        </authorList>
    </citation>
    <scope>NUCLEOTIDE SEQUENCE [LARGE SCALE GENOMIC DNA]</scope>
    <source>
        <strain evidence="2 3">DSM 14012</strain>
    </source>
</reference>
<accession>A0A3N2C0T8</accession>
<sequence length="46" mass="5158">MSDSPWAEPETGGEAFIPLRFDSLGSPVYRHQLPPEEPSDEREGRS</sequence>
<evidence type="ECO:0000313" key="2">
    <source>
        <dbReference type="EMBL" id="ROR81116.1"/>
    </source>
</evidence>
<dbReference type="Proteomes" id="UP000266915">
    <property type="component" value="Unassembled WGS sequence"/>
</dbReference>
<comment type="caution">
    <text evidence="2">The sequence shown here is derived from an EMBL/GenBank/DDBJ whole genome shotgun (WGS) entry which is preliminary data.</text>
</comment>
<dbReference type="AlphaFoldDB" id="A0A3N2C0T8"/>
<keyword evidence="3" id="KW-1185">Reference proteome</keyword>
<proteinExistence type="predicted"/>
<name>A0A3N2C0T8_9MICO</name>
<feature type="region of interest" description="Disordered" evidence="1">
    <location>
        <begin position="25"/>
        <end position="46"/>
    </location>
</feature>
<evidence type="ECO:0000256" key="1">
    <source>
        <dbReference type="SAM" id="MobiDB-lite"/>
    </source>
</evidence>